<evidence type="ECO:0000256" key="1">
    <source>
        <dbReference type="SAM" id="SignalP"/>
    </source>
</evidence>
<accession>A0A7X9RX15</accession>
<gene>
    <name evidence="2" type="ORF">HHU12_20025</name>
</gene>
<evidence type="ECO:0000313" key="2">
    <source>
        <dbReference type="EMBL" id="NME70275.1"/>
    </source>
</evidence>
<proteinExistence type="predicted"/>
<feature type="signal peptide" evidence="1">
    <location>
        <begin position="1"/>
        <end position="23"/>
    </location>
</feature>
<dbReference type="RefSeq" id="WP_169658515.1">
    <property type="nucleotide sequence ID" value="NZ_JABANE010000059.1"/>
</dbReference>
<reference evidence="2 3" key="1">
    <citation type="submission" date="2020-04" db="EMBL/GenBank/DDBJ databases">
        <title>Flammeovirga sp. SR4, a novel species isolated from seawater.</title>
        <authorList>
            <person name="Wang X."/>
        </authorList>
    </citation>
    <scope>NUCLEOTIDE SEQUENCE [LARGE SCALE GENOMIC DNA]</scope>
    <source>
        <strain evidence="2 3">ATCC 23126</strain>
    </source>
</reference>
<sequence>MLKYSKTILLLLFSLLLQQTVMAQMDCAEKMVKAQNAFDQGNIEEVEGLLRDCLKGGFNDSQKEKAYKLLALCNIYQLRKSEAEADIKKLLKTNPFSVVDEENDPQEYIELLNNFNRQPSFYYGVEAGGNLGLVQVDRSYVITQDVQSSNYNEQVGFEGNLNFGMYLYHWLDWGLFAGYRMSTIELRNKDVLGILTTTYQEQQQFFTSGVMLNINFRRHPKNIYLSSENEKSITTSPLYPFIRLTGNYNQLLSADASIKGTFALEGSTETSQDQKSVLTKRYTQEIRLGGGIGLKKQYKRGAFYFLVQYQYALNDLVLESERYKGDIFSTAYAHIDDDYRNHLVTFEVGYQHYFYRFKKKK</sequence>
<dbReference type="Proteomes" id="UP000576082">
    <property type="component" value="Unassembled WGS sequence"/>
</dbReference>
<keyword evidence="1" id="KW-0732">Signal</keyword>
<dbReference type="AlphaFoldDB" id="A0A7X9RX15"/>
<dbReference type="EMBL" id="JABANE010000059">
    <property type="protein sequence ID" value="NME70275.1"/>
    <property type="molecule type" value="Genomic_DNA"/>
</dbReference>
<comment type="caution">
    <text evidence="2">The sequence shown here is derived from an EMBL/GenBank/DDBJ whole genome shotgun (WGS) entry which is preliminary data.</text>
</comment>
<protein>
    <recommendedName>
        <fullName evidence="4">Outer membrane protein beta-barrel domain-containing protein</fullName>
    </recommendedName>
</protein>
<evidence type="ECO:0008006" key="4">
    <source>
        <dbReference type="Google" id="ProtNLM"/>
    </source>
</evidence>
<evidence type="ECO:0000313" key="3">
    <source>
        <dbReference type="Proteomes" id="UP000576082"/>
    </source>
</evidence>
<name>A0A7X9RX15_9BACT</name>
<feature type="chain" id="PRO_5031531820" description="Outer membrane protein beta-barrel domain-containing protein" evidence="1">
    <location>
        <begin position="24"/>
        <end position="361"/>
    </location>
</feature>
<keyword evidence="3" id="KW-1185">Reference proteome</keyword>
<organism evidence="2 3">
    <name type="scientific">Flammeovirga aprica JL-4</name>
    <dbReference type="NCBI Taxonomy" id="694437"/>
    <lineage>
        <taxon>Bacteria</taxon>
        <taxon>Pseudomonadati</taxon>
        <taxon>Bacteroidota</taxon>
        <taxon>Cytophagia</taxon>
        <taxon>Cytophagales</taxon>
        <taxon>Flammeovirgaceae</taxon>
        <taxon>Flammeovirga</taxon>
    </lineage>
</organism>